<accession>A0A0A1ZS89</accession>
<gene>
    <name evidence="1" type="ORF">EU93_0531</name>
</gene>
<sequence length="67" mass="7939">MAYIEWDYTVITSMVEKQGWYLPDRESEEWNKFNDELGEKMRGVGLVFEKYCKFTPDVGEGVHLLDD</sequence>
<dbReference type="AlphaFoldDB" id="A0A0A1ZS89"/>
<evidence type="ECO:0000313" key="1">
    <source>
        <dbReference type="EMBL" id="KGF92457.1"/>
    </source>
</evidence>
<dbReference type="RefSeq" id="WP_032513328.1">
    <property type="nucleotide sequence ID" value="NZ_JNAJ01000007.1"/>
</dbReference>
<protein>
    <submittedName>
        <fullName evidence="1">Uncharacterized protein</fullName>
    </submittedName>
</protein>
<proteinExistence type="predicted"/>
<reference evidence="2" key="1">
    <citation type="journal article" date="2014" name="Sci. Data">
        <title>Genomes of diverse isolates of the marine cyanobacterium Prochlorococcus.</title>
        <authorList>
            <person name="Biller S."/>
            <person name="Berube P."/>
            <person name="Thompson J."/>
            <person name="Kelly L."/>
            <person name="Roggensack S."/>
            <person name="Awad L."/>
            <person name="Roache-Johnson K."/>
            <person name="Ding H."/>
            <person name="Giovannoni S.J."/>
            <person name="Moore L.R."/>
            <person name="Chisholm S.W."/>
        </authorList>
    </citation>
    <scope>NUCLEOTIDE SEQUENCE [LARGE SCALE GENOMIC DNA]</scope>
</reference>
<name>A0A0A1ZS89_PROMR</name>
<organism evidence="1 2">
    <name type="scientific">Prochlorococcus marinus str. MIT 9116</name>
    <dbReference type="NCBI Taxonomy" id="167544"/>
    <lineage>
        <taxon>Bacteria</taxon>
        <taxon>Bacillati</taxon>
        <taxon>Cyanobacteriota</taxon>
        <taxon>Cyanophyceae</taxon>
        <taxon>Synechococcales</taxon>
        <taxon>Prochlorococcaceae</taxon>
        <taxon>Prochlorococcus</taxon>
    </lineage>
</organism>
<dbReference type="OrthoDB" id="541156at2"/>
<dbReference type="EMBL" id="JNAJ01000007">
    <property type="protein sequence ID" value="KGF92457.1"/>
    <property type="molecule type" value="Genomic_DNA"/>
</dbReference>
<evidence type="ECO:0000313" key="2">
    <source>
        <dbReference type="Proteomes" id="UP000030491"/>
    </source>
</evidence>
<dbReference type="Proteomes" id="UP000030491">
    <property type="component" value="Unassembled WGS sequence"/>
</dbReference>
<comment type="caution">
    <text evidence="1">The sequence shown here is derived from an EMBL/GenBank/DDBJ whole genome shotgun (WGS) entry which is preliminary data.</text>
</comment>